<feature type="signal peptide" evidence="2">
    <location>
        <begin position="1"/>
        <end position="26"/>
    </location>
</feature>
<dbReference type="SMART" id="SM00267">
    <property type="entry name" value="GGDEF"/>
    <property type="match status" value="1"/>
</dbReference>
<dbReference type="Gene3D" id="3.30.70.270">
    <property type="match status" value="1"/>
</dbReference>
<evidence type="ECO:0000313" key="4">
    <source>
        <dbReference type="EMBL" id="KGJ53533.1"/>
    </source>
</evidence>
<keyword evidence="1" id="KW-0472">Membrane</keyword>
<comment type="caution">
    <text evidence="4">The sequence shown here is derived from an EMBL/GenBank/DDBJ whole genome shotgun (WGS) entry which is preliminary data.</text>
</comment>
<dbReference type="Gene3D" id="3.40.190.10">
    <property type="entry name" value="Periplasmic binding protein-like II"/>
    <property type="match status" value="4"/>
</dbReference>
<evidence type="ECO:0000259" key="3">
    <source>
        <dbReference type="PROSITE" id="PS50887"/>
    </source>
</evidence>
<dbReference type="RefSeq" id="WP_044905077.1">
    <property type="nucleotide sequence ID" value="NZ_JQIF01000039.1"/>
</dbReference>
<gene>
    <name evidence="4" type="ORF">CIAN88_08950</name>
</gene>
<keyword evidence="1" id="KW-0812">Transmembrane</keyword>
<name>A0A099I9H4_CLOIN</name>
<proteinExistence type="predicted"/>
<dbReference type="PANTHER" id="PTHR44757:SF2">
    <property type="entry name" value="BIOFILM ARCHITECTURE MAINTENANCE PROTEIN MBAA"/>
    <property type="match status" value="1"/>
</dbReference>
<dbReference type="InterPro" id="IPR000160">
    <property type="entry name" value="GGDEF_dom"/>
</dbReference>
<dbReference type="InterPro" id="IPR043128">
    <property type="entry name" value="Rev_trsase/Diguanyl_cyclase"/>
</dbReference>
<keyword evidence="1" id="KW-1133">Transmembrane helix</keyword>
<dbReference type="InterPro" id="IPR052155">
    <property type="entry name" value="Biofilm_reg_signaling"/>
</dbReference>
<feature type="domain" description="GGDEF" evidence="3">
    <location>
        <begin position="692"/>
        <end position="823"/>
    </location>
</feature>
<dbReference type="AlphaFoldDB" id="A0A099I9H4"/>
<dbReference type="NCBIfam" id="TIGR00254">
    <property type="entry name" value="GGDEF"/>
    <property type="match status" value="1"/>
</dbReference>
<dbReference type="InterPro" id="IPR029787">
    <property type="entry name" value="Nucleotide_cyclase"/>
</dbReference>
<keyword evidence="2" id="KW-0732">Signal</keyword>
<protein>
    <submittedName>
        <fullName evidence="4">Diguanylate cyclase (GGDEF) domain-containing protein</fullName>
    </submittedName>
</protein>
<feature type="chain" id="PRO_5001947342" evidence="2">
    <location>
        <begin position="27"/>
        <end position="823"/>
    </location>
</feature>
<evidence type="ECO:0000256" key="2">
    <source>
        <dbReference type="SAM" id="SignalP"/>
    </source>
</evidence>
<evidence type="ECO:0000256" key="1">
    <source>
        <dbReference type="SAM" id="Phobius"/>
    </source>
</evidence>
<organism evidence="4 5">
    <name type="scientific">Clostridium innocuum</name>
    <dbReference type="NCBI Taxonomy" id="1522"/>
    <lineage>
        <taxon>Bacteria</taxon>
        <taxon>Bacillati</taxon>
        <taxon>Bacillota</taxon>
        <taxon>Clostridia</taxon>
        <taxon>Eubacteriales</taxon>
        <taxon>Clostridiaceae</taxon>
        <taxon>Clostridium</taxon>
    </lineage>
</organism>
<dbReference type="PROSITE" id="PS50887">
    <property type="entry name" value="GGDEF"/>
    <property type="match status" value="1"/>
</dbReference>
<dbReference type="Pfam" id="PF00990">
    <property type="entry name" value="GGDEF"/>
    <property type="match status" value="1"/>
</dbReference>
<dbReference type="Proteomes" id="UP000030008">
    <property type="component" value="Unassembled WGS sequence"/>
</dbReference>
<dbReference type="PANTHER" id="PTHR44757">
    <property type="entry name" value="DIGUANYLATE CYCLASE DGCP"/>
    <property type="match status" value="1"/>
</dbReference>
<dbReference type="SUPFAM" id="SSF53850">
    <property type="entry name" value="Periplasmic binding protein-like II"/>
    <property type="match status" value="2"/>
</dbReference>
<dbReference type="SUPFAM" id="SSF55073">
    <property type="entry name" value="Nucleotide cyclase"/>
    <property type="match status" value="1"/>
</dbReference>
<accession>A0A099I9H4</accession>
<evidence type="ECO:0000313" key="5">
    <source>
        <dbReference type="Proteomes" id="UP000030008"/>
    </source>
</evidence>
<sequence>MKQKGILACIVVMFLFLLSAVPSVQAEENKRVIRVGFPTQPGLTVKNDDGTYTGYTYDYLKEISQYTGWTYEFVEIEGDLNEQLTTMLDMLKKGDLDLLGAMSYNEGLSKLYDYPTENYGNAYSVIAVLSNDERFDEYNLTESKDFRIALDKDAENRNIAFEQFAELNGMKYKTIWCENAKEQQKAVESGKADALITVDLSIDDNFRSIAKFSPTPFYFATTKGNSALISELNRAIVSISEVNPTLQSTLYNKYFTKSSNQLLLNSREKAYINEHPALKVLVQDGFGPLQYYNGNREIQGVANDLLKSISKKAGWRLEYIYTDSYDDFAKKIADKEADIVLNIQYDYDLMSHSTLLLSTPYLETERVLVAGNDVDVTTLKEKKAAIYKGNVTEKYENTKNAVYYDSIEEALRAVDEGICDYTYTDSYAASFYQYRDDFTHYIIYPQANSSSMKYSMGIINSSENTLATILNKGIRTIDTSELESYIYENAQQQKPFTFMTYIQENPLKFMMLIVAAASVLLMLGYVYYRNQMKMKKQIELENTRYRYLSEIMKEVIFEYDYRSDMLRLTSEAVEIFKVPEVIEHFSSYQSEILVVDGKGNNPLYEQLMKKVDTDADVNLIFHGSSLWYHIYIKVIYDGAQAVSAIGRVQNIHAEKMEKEQLRKISMLDSLTDILNAASVKKQIQEVLNAKSTPHALYIMDLDDFKEVNDVHGHYMGDQVLIQTAIALQEVFRDSAIVGRLGGDEFVVFMKHISGRDQVKEKCQLLTENLRYKRETTKLPIPTISIGVSLSRTGDDFVSLYQRADIALYDVKHQGKDNYVIDKE</sequence>
<dbReference type="SMART" id="SM00062">
    <property type="entry name" value="PBPb"/>
    <property type="match status" value="2"/>
</dbReference>
<dbReference type="EMBL" id="JQIF01000039">
    <property type="protein sequence ID" value="KGJ53533.1"/>
    <property type="molecule type" value="Genomic_DNA"/>
</dbReference>
<dbReference type="InterPro" id="IPR001638">
    <property type="entry name" value="Solute-binding_3/MltF_N"/>
</dbReference>
<reference evidence="4 5" key="1">
    <citation type="submission" date="2014-08" db="EMBL/GenBank/DDBJ databases">
        <title>Clostridium innocuum, an unnegligible vancomycin-resistant pathogen causing extra-intestinal infections.</title>
        <authorList>
            <person name="Feng Y."/>
            <person name="Chiu C.-H."/>
        </authorList>
    </citation>
    <scope>NUCLEOTIDE SEQUENCE [LARGE SCALE GENOMIC DNA]</scope>
    <source>
        <strain evidence="4 5">AN88</strain>
    </source>
</reference>
<feature type="transmembrane region" description="Helical" evidence="1">
    <location>
        <begin position="509"/>
        <end position="528"/>
    </location>
</feature>
<dbReference type="CDD" id="cd01949">
    <property type="entry name" value="GGDEF"/>
    <property type="match status" value="1"/>
</dbReference>
<dbReference type="Pfam" id="PF00497">
    <property type="entry name" value="SBP_bac_3"/>
    <property type="match status" value="2"/>
</dbReference>